<dbReference type="InterPro" id="IPR038444">
    <property type="entry name" value="DUF465_sf"/>
</dbReference>
<dbReference type="InterPro" id="IPR007420">
    <property type="entry name" value="DUF465"/>
</dbReference>
<gene>
    <name evidence="1" type="ORF">METZ01_LOCUS432005</name>
</gene>
<reference evidence="1" key="1">
    <citation type="submission" date="2018-05" db="EMBL/GenBank/DDBJ databases">
        <authorList>
            <person name="Lanie J.A."/>
            <person name="Ng W.-L."/>
            <person name="Kazmierczak K.M."/>
            <person name="Andrzejewski T.M."/>
            <person name="Davidsen T.M."/>
            <person name="Wayne K.J."/>
            <person name="Tettelin H."/>
            <person name="Glass J.I."/>
            <person name="Rusch D."/>
            <person name="Podicherti R."/>
            <person name="Tsui H.-C.T."/>
            <person name="Winkler M.E."/>
        </authorList>
    </citation>
    <scope>NUCLEOTIDE SEQUENCE</scope>
</reference>
<dbReference type="Gene3D" id="6.10.280.50">
    <property type="match status" value="1"/>
</dbReference>
<proteinExistence type="predicted"/>
<sequence length="56" mass="6762">MDINIQNDALKQLEDLIVRHREVDEHIQDLIRGFNIDQLQIRRLKKQKLQLKDEIA</sequence>
<accession>A0A382Y8J6</accession>
<evidence type="ECO:0000313" key="1">
    <source>
        <dbReference type="EMBL" id="SVD79151.1"/>
    </source>
</evidence>
<dbReference type="Pfam" id="PF04325">
    <property type="entry name" value="DUF465"/>
    <property type="match status" value="1"/>
</dbReference>
<name>A0A382Y8J6_9ZZZZ</name>
<protein>
    <recommendedName>
        <fullName evidence="2">DUF465 domain-containing protein</fullName>
    </recommendedName>
</protein>
<evidence type="ECO:0008006" key="2">
    <source>
        <dbReference type="Google" id="ProtNLM"/>
    </source>
</evidence>
<feature type="non-terminal residue" evidence="1">
    <location>
        <position position="56"/>
    </location>
</feature>
<organism evidence="1">
    <name type="scientific">marine metagenome</name>
    <dbReference type="NCBI Taxonomy" id="408172"/>
    <lineage>
        <taxon>unclassified sequences</taxon>
        <taxon>metagenomes</taxon>
        <taxon>ecological metagenomes</taxon>
    </lineage>
</organism>
<dbReference type="AlphaFoldDB" id="A0A382Y8J6"/>
<dbReference type="EMBL" id="UINC01173514">
    <property type="protein sequence ID" value="SVD79151.1"/>
    <property type="molecule type" value="Genomic_DNA"/>
</dbReference>